<feature type="compositionally biased region" description="Low complexity" evidence="1">
    <location>
        <begin position="1"/>
        <end position="12"/>
    </location>
</feature>
<evidence type="ECO:0000313" key="2">
    <source>
        <dbReference type="EMBL" id="KAK8601092.1"/>
    </source>
</evidence>
<evidence type="ECO:0000313" key="3">
    <source>
        <dbReference type="Proteomes" id="UP001472677"/>
    </source>
</evidence>
<name>A0ABR2GDV8_9ROSI</name>
<comment type="caution">
    <text evidence="2">The sequence shown here is derived from an EMBL/GenBank/DDBJ whole genome shotgun (WGS) entry which is preliminary data.</text>
</comment>
<reference evidence="2 3" key="1">
    <citation type="journal article" date="2024" name="G3 (Bethesda)">
        <title>Genome assembly of Hibiscus sabdariffa L. provides insights into metabolisms of medicinal natural products.</title>
        <authorList>
            <person name="Kim T."/>
        </authorList>
    </citation>
    <scope>NUCLEOTIDE SEQUENCE [LARGE SCALE GENOMIC DNA]</scope>
    <source>
        <strain evidence="2">TK-2024</strain>
        <tissue evidence="2">Old leaves</tissue>
    </source>
</reference>
<protein>
    <submittedName>
        <fullName evidence="2">Uncharacterized protein</fullName>
    </submittedName>
</protein>
<sequence length="83" mass="8636">MVDLAAATAAEAGSEDTEDNGSITTPEATPMVSPPQSKARYKSVATKPTPKVKDGSCDELTPFVAVSKKKRKENLRSAADAVA</sequence>
<feature type="region of interest" description="Disordered" evidence="1">
    <location>
        <begin position="1"/>
        <end position="53"/>
    </location>
</feature>
<dbReference type="EMBL" id="JBBPBM010000001">
    <property type="protein sequence ID" value="KAK8601092.1"/>
    <property type="molecule type" value="Genomic_DNA"/>
</dbReference>
<accession>A0ABR2GDV8</accession>
<dbReference type="Proteomes" id="UP001472677">
    <property type="component" value="Unassembled WGS sequence"/>
</dbReference>
<gene>
    <name evidence="2" type="ORF">V6N12_050934</name>
</gene>
<proteinExistence type="predicted"/>
<keyword evidence="3" id="KW-1185">Reference proteome</keyword>
<organism evidence="2 3">
    <name type="scientific">Hibiscus sabdariffa</name>
    <name type="common">roselle</name>
    <dbReference type="NCBI Taxonomy" id="183260"/>
    <lineage>
        <taxon>Eukaryota</taxon>
        <taxon>Viridiplantae</taxon>
        <taxon>Streptophyta</taxon>
        <taxon>Embryophyta</taxon>
        <taxon>Tracheophyta</taxon>
        <taxon>Spermatophyta</taxon>
        <taxon>Magnoliopsida</taxon>
        <taxon>eudicotyledons</taxon>
        <taxon>Gunneridae</taxon>
        <taxon>Pentapetalae</taxon>
        <taxon>rosids</taxon>
        <taxon>malvids</taxon>
        <taxon>Malvales</taxon>
        <taxon>Malvaceae</taxon>
        <taxon>Malvoideae</taxon>
        <taxon>Hibiscus</taxon>
    </lineage>
</organism>
<evidence type="ECO:0000256" key="1">
    <source>
        <dbReference type="SAM" id="MobiDB-lite"/>
    </source>
</evidence>